<accession>M5CDN6</accession>
<evidence type="ECO:0000313" key="5">
    <source>
        <dbReference type="Proteomes" id="UP000059188"/>
    </source>
</evidence>
<evidence type="ECO:0000313" key="4">
    <source>
        <dbReference type="Proteomes" id="UP000012065"/>
    </source>
</evidence>
<sequence length="187" mass="21456">MPRPACTPEERAQRKQQIQQALLGLRRRTYKTAKAAARAFNLDAKVLRDRLHGRRRPDLNAQAPRQLLTQAQSASSCITLIKEKLAEAETRAEQAEAHARIMAHWNAEQQCDINAKKTVPKKKLNTDAQLITGNEAMAICRQEEREEERRQAEEIATWNKQLECKKDQRQAEQEANAPSITWTVAWH</sequence>
<gene>
    <name evidence="2" type="ORF">BN14_11410</name>
    <name evidence="3" type="ORF">RSOLAG1IB_12167</name>
</gene>
<feature type="region of interest" description="Disordered" evidence="1">
    <location>
        <begin position="168"/>
        <end position="187"/>
    </location>
</feature>
<reference evidence="2 4" key="2">
    <citation type="journal article" date="2013" name="J. Biotechnol.">
        <title>Establishment and interpretation of the genome sequence of the phytopathogenic fungus Rhizoctonia solani AG1-IB isolate 7/3/14.</title>
        <authorList>
            <person name="Wibberg D.W."/>
            <person name="Jelonek L.J."/>
            <person name="Rupp O.R."/>
            <person name="Hennig M.H."/>
            <person name="Eikmeyer F.E."/>
            <person name="Goesmann A.G."/>
            <person name="Hartmann A.H."/>
            <person name="Borriss R.B."/>
            <person name="Grosch R.G."/>
            <person name="Puehler A.P."/>
            <person name="Schlueter A.S."/>
        </authorList>
    </citation>
    <scope>NUCLEOTIDE SEQUENCE [LARGE SCALE GENOMIC DNA]</scope>
    <source>
        <strain evidence="4">AG1-IB / isolate 7/3/14</strain>
        <strain evidence="2">Isolate 7/3/14</strain>
    </source>
</reference>
<dbReference type="AlphaFoldDB" id="M5CDN6"/>
<evidence type="ECO:0000313" key="3">
    <source>
        <dbReference type="EMBL" id="CEL58623.1"/>
    </source>
</evidence>
<evidence type="ECO:0000256" key="1">
    <source>
        <dbReference type="SAM" id="MobiDB-lite"/>
    </source>
</evidence>
<dbReference type="HOGENOM" id="CLU_1448670_0_0_1"/>
<dbReference type="EMBL" id="CAOJ01016965">
    <property type="protein sequence ID" value="CCO37255.1"/>
    <property type="molecule type" value="Genomic_DNA"/>
</dbReference>
<dbReference type="EMBL" id="LN679427">
    <property type="protein sequence ID" value="CEL58623.1"/>
    <property type="molecule type" value="Genomic_DNA"/>
</dbReference>
<reference evidence="2" key="1">
    <citation type="submission" date="2012-10" db="EMBL/GenBank/DDBJ databases">
        <authorList>
            <person name="Jelonek L."/>
        </authorList>
    </citation>
    <scope>NUCLEOTIDE SEQUENCE</scope>
    <source>
        <strain evidence="2">Isolate 7/3/14</strain>
    </source>
</reference>
<proteinExistence type="predicted"/>
<dbReference type="Proteomes" id="UP000059188">
    <property type="component" value="Unassembled WGS sequence"/>
</dbReference>
<organism evidence="2 4">
    <name type="scientific">Thanatephorus cucumeris (strain AG1-IB / isolate 7/3/14)</name>
    <name type="common">Lettuce bottom rot fungus</name>
    <name type="synonym">Rhizoctonia solani</name>
    <dbReference type="NCBI Taxonomy" id="1108050"/>
    <lineage>
        <taxon>Eukaryota</taxon>
        <taxon>Fungi</taxon>
        <taxon>Dikarya</taxon>
        <taxon>Basidiomycota</taxon>
        <taxon>Agaricomycotina</taxon>
        <taxon>Agaricomycetes</taxon>
        <taxon>Cantharellales</taxon>
        <taxon>Ceratobasidiaceae</taxon>
        <taxon>Rhizoctonia</taxon>
        <taxon>Rhizoctonia solani AG-1</taxon>
    </lineage>
</organism>
<evidence type="ECO:0000313" key="2">
    <source>
        <dbReference type="EMBL" id="CCO37255.1"/>
    </source>
</evidence>
<keyword evidence="5" id="KW-1185">Reference proteome</keyword>
<reference evidence="3 5" key="3">
    <citation type="submission" date="2014-11" db="EMBL/GenBank/DDBJ databases">
        <authorList>
            <person name="Wibberg Daniel"/>
        </authorList>
    </citation>
    <scope>NUCLEOTIDE SEQUENCE [LARGE SCALE GENOMIC DNA]</scope>
    <source>
        <strain evidence="3">Rhizoctonia solani AG1-IB 7/3/14</strain>
    </source>
</reference>
<name>M5CDN6_THACB</name>
<protein>
    <submittedName>
        <fullName evidence="2">Uncharacterized protein</fullName>
    </submittedName>
</protein>
<feature type="compositionally biased region" description="Polar residues" evidence="1">
    <location>
        <begin position="176"/>
        <end position="187"/>
    </location>
</feature>
<dbReference type="Proteomes" id="UP000012065">
    <property type="component" value="Unassembled WGS sequence"/>
</dbReference>